<dbReference type="Proteomes" id="UP001057375">
    <property type="component" value="Unassembled WGS sequence"/>
</dbReference>
<keyword evidence="3" id="KW-1185">Reference proteome</keyword>
<evidence type="ECO:0000256" key="1">
    <source>
        <dbReference type="SAM" id="MobiDB-lite"/>
    </source>
</evidence>
<name>A0ABQ5K827_9EUKA</name>
<comment type="caution">
    <text evidence="2">The sequence shown here is derived from an EMBL/GenBank/DDBJ whole genome shotgun (WGS) entry which is preliminary data.</text>
</comment>
<sequence length="235" mass="26982">MKRRHHQQHDDHDEPDPPEVEPRPEDNYVTLKCGIRRIINPQYLKRIEEECVAANRCTRLSSLVANVVAGSMADKYTRWVYNPLFYLSCCDALFADRVPTPSGQTRPNLRKGFPLPLQEKIDECCCCLLKPQATKRGREIKGSLCPLWWSDPKKYGTTHNLSQVIVFWARQMAESVLKWVKESIPIYKFRLQRYGGDLLKLDGCKNGFSTIREISNQLNAIGQLIGDKKDSSESV</sequence>
<evidence type="ECO:0000313" key="3">
    <source>
        <dbReference type="Proteomes" id="UP001057375"/>
    </source>
</evidence>
<feature type="region of interest" description="Disordered" evidence="1">
    <location>
        <begin position="1"/>
        <end position="25"/>
    </location>
</feature>
<evidence type="ECO:0000313" key="2">
    <source>
        <dbReference type="EMBL" id="GKT28708.1"/>
    </source>
</evidence>
<reference evidence="2" key="1">
    <citation type="submission" date="2022-03" db="EMBL/GenBank/DDBJ databases">
        <title>Draft genome sequence of Aduncisulcus paluster, a free-living microaerophilic Fornicata.</title>
        <authorList>
            <person name="Yuyama I."/>
            <person name="Kume K."/>
            <person name="Tamura T."/>
            <person name="Inagaki Y."/>
            <person name="Hashimoto T."/>
        </authorList>
    </citation>
    <scope>NUCLEOTIDE SEQUENCE</scope>
    <source>
        <strain evidence="2">NY0171</strain>
    </source>
</reference>
<accession>A0ABQ5K827</accession>
<gene>
    <name evidence="2" type="ORF">ADUPG1_000820</name>
</gene>
<feature type="non-terminal residue" evidence="2">
    <location>
        <position position="235"/>
    </location>
</feature>
<organism evidence="2 3">
    <name type="scientific">Aduncisulcus paluster</name>
    <dbReference type="NCBI Taxonomy" id="2918883"/>
    <lineage>
        <taxon>Eukaryota</taxon>
        <taxon>Metamonada</taxon>
        <taxon>Carpediemonas-like organisms</taxon>
        <taxon>Aduncisulcus</taxon>
    </lineage>
</organism>
<protein>
    <submittedName>
        <fullName evidence="2">Uncharacterized protein</fullName>
    </submittedName>
</protein>
<proteinExistence type="predicted"/>
<dbReference type="EMBL" id="BQXS01000448">
    <property type="protein sequence ID" value="GKT28708.1"/>
    <property type="molecule type" value="Genomic_DNA"/>
</dbReference>